<organism evidence="2 3">
    <name type="scientific">Mycolicibacterium poriferae</name>
    <dbReference type="NCBI Taxonomy" id="39694"/>
    <lineage>
        <taxon>Bacteria</taxon>
        <taxon>Bacillati</taxon>
        <taxon>Actinomycetota</taxon>
        <taxon>Actinomycetes</taxon>
        <taxon>Mycobacteriales</taxon>
        <taxon>Mycobacteriaceae</taxon>
        <taxon>Mycolicibacterium</taxon>
    </lineage>
</organism>
<reference evidence="2 3" key="1">
    <citation type="journal article" date="2019" name="Emerg. Microbes Infect.">
        <title>Comprehensive subspecies identification of 175 nontuberculous mycobacteria species based on 7547 genomic profiles.</title>
        <authorList>
            <person name="Matsumoto Y."/>
            <person name="Kinjo T."/>
            <person name="Motooka D."/>
            <person name="Nabeya D."/>
            <person name="Jung N."/>
            <person name="Uechi K."/>
            <person name="Horii T."/>
            <person name="Iida T."/>
            <person name="Fujita J."/>
            <person name="Nakamura S."/>
        </authorList>
    </citation>
    <scope>NUCLEOTIDE SEQUENCE [LARGE SCALE GENOMIC DNA]</scope>
    <source>
        <strain evidence="2 3">JCM 12603</strain>
    </source>
</reference>
<feature type="transmembrane region" description="Helical" evidence="1">
    <location>
        <begin position="52"/>
        <end position="84"/>
    </location>
</feature>
<keyword evidence="3" id="KW-1185">Reference proteome</keyword>
<accession>A0A6N4V5N1</accession>
<feature type="transmembrane region" description="Helical" evidence="1">
    <location>
        <begin position="116"/>
        <end position="137"/>
    </location>
</feature>
<evidence type="ECO:0000313" key="3">
    <source>
        <dbReference type="Proteomes" id="UP000466785"/>
    </source>
</evidence>
<feature type="transmembrane region" description="Helical" evidence="1">
    <location>
        <begin position="6"/>
        <end position="23"/>
    </location>
</feature>
<dbReference type="Proteomes" id="UP000466785">
    <property type="component" value="Chromosome"/>
</dbReference>
<dbReference type="EMBL" id="AP022570">
    <property type="protein sequence ID" value="BBX49719.1"/>
    <property type="molecule type" value="Genomic_DNA"/>
</dbReference>
<feature type="transmembrane region" description="Helical" evidence="1">
    <location>
        <begin position="91"/>
        <end position="110"/>
    </location>
</feature>
<keyword evidence="1" id="KW-1133">Transmembrane helix</keyword>
<gene>
    <name evidence="2" type="ORF">MPOR_07450</name>
</gene>
<dbReference type="AlphaFoldDB" id="A0A6N4V5N1"/>
<evidence type="ECO:0000256" key="1">
    <source>
        <dbReference type="SAM" id="Phobius"/>
    </source>
</evidence>
<proteinExistence type="predicted"/>
<name>A0A6N4V5N1_9MYCO</name>
<keyword evidence="1" id="KW-0812">Transmembrane</keyword>
<dbReference type="RefSeq" id="WP_372511816.1">
    <property type="nucleotide sequence ID" value="NZ_AP022570.1"/>
</dbReference>
<feature type="transmembrane region" description="Helical" evidence="1">
    <location>
        <begin position="30"/>
        <end position="46"/>
    </location>
</feature>
<sequence>MTAAASRLLPLVFGVLMAVAAAYRADGSAVFVAAAAVVAVAWSVWWRPASTAAVLLTVLTVALAGPVEMFTALAGLSAAAYLVVRHTNPTAPTMVSAVGFTAAGTVAVAVPATVPWLPMAAPLALLVGYLVAVRPYLAARR</sequence>
<dbReference type="KEGG" id="mpof:MPOR_07450"/>
<evidence type="ECO:0008006" key="4">
    <source>
        <dbReference type="Google" id="ProtNLM"/>
    </source>
</evidence>
<keyword evidence="1" id="KW-0472">Membrane</keyword>
<protein>
    <recommendedName>
        <fullName evidence="4">Integral membrane protein</fullName>
    </recommendedName>
</protein>
<evidence type="ECO:0000313" key="2">
    <source>
        <dbReference type="EMBL" id="BBX49719.1"/>
    </source>
</evidence>